<dbReference type="InterPro" id="IPR036878">
    <property type="entry name" value="Glu_permease_IIB"/>
</dbReference>
<dbReference type="Proteomes" id="UP001230220">
    <property type="component" value="Unassembled WGS sequence"/>
</dbReference>
<evidence type="ECO:0000256" key="12">
    <source>
        <dbReference type="SAM" id="Phobius"/>
    </source>
</evidence>
<keyword evidence="6" id="KW-0598">Phosphotransferase system</keyword>
<dbReference type="InterPro" id="IPR013013">
    <property type="entry name" value="PTS_EIIC_1"/>
</dbReference>
<dbReference type="InterPro" id="IPR003352">
    <property type="entry name" value="PTS_EIIC"/>
</dbReference>
<feature type="active site" description="Phosphocysteine intermediate; for EIIB activity" evidence="11">
    <location>
        <position position="27"/>
    </location>
</feature>
<feature type="transmembrane region" description="Helical" evidence="12">
    <location>
        <begin position="228"/>
        <end position="245"/>
    </location>
</feature>
<dbReference type="CDD" id="cd00212">
    <property type="entry name" value="PTS_IIB_glc"/>
    <property type="match status" value="1"/>
</dbReference>
<evidence type="ECO:0000313" key="15">
    <source>
        <dbReference type="EMBL" id="MDQ0363001.1"/>
    </source>
</evidence>
<keyword evidence="9 12" id="KW-1133">Transmembrane helix</keyword>
<dbReference type="PROSITE" id="PS51098">
    <property type="entry name" value="PTS_EIIB_TYPE_1"/>
    <property type="match status" value="1"/>
</dbReference>
<feature type="domain" description="PTS EIIC type-1" evidence="14">
    <location>
        <begin position="126"/>
        <end position="477"/>
    </location>
</feature>
<evidence type="ECO:0000256" key="7">
    <source>
        <dbReference type="ARBA" id="ARBA00022692"/>
    </source>
</evidence>
<feature type="transmembrane region" description="Helical" evidence="12">
    <location>
        <begin position="401"/>
        <end position="421"/>
    </location>
</feature>
<evidence type="ECO:0000256" key="11">
    <source>
        <dbReference type="PROSITE-ProRule" id="PRU00421"/>
    </source>
</evidence>
<evidence type="ECO:0000313" key="16">
    <source>
        <dbReference type="Proteomes" id="UP001230220"/>
    </source>
</evidence>
<dbReference type="Pfam" id="PF00367">
    <property type="entry name" value="PTS_EIIB"/>
    <property type="match status" value="1"/>
</dbReference>
<evidence type="ECO:0000256" key="5">
    <source>
        <dbReference type="ARBA" id="ARBA00022679"/>
    </source>
</evidence>
<evidence type="ECO:0000256" key="1">
    <source>
        <dbReference type="ARBA" id="ARBA00004651"/>
    </source>
</evidence>
<feature type="transmembrane region" description="Helical" evidence="12">
    <location>
        <begin position="339"/>
        <end position="358"/>
    </location>
</feature>
<protein>
    <submittedName>
        <fullName evidence="15">PTS system beta-glucosides-specific IIC component</fullName>
    </submittedName>
</protein>
<evidence type="ECO:0000256" key="8">
    <source>
        <dbReference type="ARBA" id="ARBA00022777"/>
    </source>
</evidence>
<dbReference type="InterPro" id="IPR050558">
    <property type="entry name" value="PTS_Sugar-Specific_Components"/>
</dbReference>
<comment type="caution">
    <text evidence="15">The sequence shown here is derived from an EMBL/GenBank/DDBJ whole genome shotgun (WGS) entry which is preliminary data.</text>
</comment>
<feature type="transmembrane region" description="Helical" evidence="12">
    <location>
        <begin position="154"/>
        <end position="175"/>
    </location>
</feature>
<dbReference type="Gene3D" id="3.30.1360.60">
    <property type="entry name" value="Glucose permease domain IIB"/>
    <property type="match status" value="1"/>
</dbReference>
<keyword evidence="2" id="KW-0813">Transport</keyword>
<evidence type="ECO:0000256" key="10">
    <source>
        <dbReference type="ARBA" id="ARBA00023136"/>
    </source>
</evidence>
<gene>
    <name evidence="15" type="ORF">J2S15_003762</name>
</gene>
<proteinExistence type="predicted"/>
<feature type="transmembrane region" description="Helical" evidence="12">
    <location>
        <begin position="257"/>
        <end position="281"/>
    </location>
</feature>
<accession>A0ABU0E7W9</accession>
<keyword evidence="5" id="KW-0808">Transferase</keyword>
<evidence type="ECO:0000259" key="13">
    <source>
        <dbReference type="PROSITE" id="PS51098"/>
    </source>
</evidence>
<dbReference type="PANTHER" id="PTHR30175:SF1">
    <property type="entry name" value="PTS SYSTEM ARBUTIN-, CELLOBIOSE-, AND SALICIN-SPECIFIC EIIBC COMPONENT-RELATED"/>
    <property type="match status" value="1"/>
</dbReference>
<dbReference type="SUPFAM" id="SSF55604">
    <property type="entry name" value="Glucose permease domain IIB"/>
    <property type="match status" value="1"/>
</dbReference>
<dbReference type="RefSeq" id="WP_307411412.1">
    <property type="nucleotide sequence ID" value="NZ_JAUSUR010000009.1"/>
</dbReference>
<dbReference type="InterPro" id="IPR001996">
    <property type="entry name" value="PTS_IIB_1"/>
</dbReference>
<keyword evidence="3" id="KW-1003">Cell membrane</keyword>
<evidence type="ECO:0000256" key="9">
    <source>
        <dbReference type="ARBA" id="ARBA00022989"/>
    </source>
</evidence>
<dbReference type="Pfam" id="PF02378">
    <property type="entry name" value="PTS_EIIC"/>
    <property type="match status" value="1"/>
</dbReference>
<keyword evidence="8" id="KW-0418">Kinase</keyword>
<organism evidence="15 16">
    <name type="scientific">Breznakia pachnodae</name>
    <dbReference type="NCBI Taxonomy" id="265178"/>
    <lineage>
        <taxon>Bacteria</taxon>
        <taxon>Bacillati</taxon>
        <taxon>Bacillota</taxon>
        <taxon>Erysipelotrichia</taxon>
        <taxon>Erysipelotrichales</taxon>
        <taxon>Erysipelotrichaceae</taxon>
        <taxon>Breznakia</taxon>
    </lineage>
</organism>
<sequence length="477" mass="51832">MDKNLKIAEDVLEHVGGKGNVKNVFHCATRLRFQIKDMKKVDEDAVKKIDGVLGVMNSGGMYQLIIGQNVEFVYDYLCDLGNFKKLDLIDENLDEESEEEKKFSPKKIVNNIFTYMVASMTPIIYPLLGAALWNTVATLLGPDVLDVIAVDSELYLTCGLIYDALFYFLPIYIGYSAAKALNVSNPVWGMLIGGLTIIPSFAAMVGTAESFSLFGLVSVPINDYGSTILPVLLGVWIFTYLYKFIKKITPSILFGTVAPFIIFFVMIILMLAVFAPLGTYVGEVINDVFMWMYNSILPIRIIGYALLTAIWPVITLGGMHMPISLTAFAFLFQNGNDPFTLVCAVSAVWLLYGMALGAVFKYKKKENKAAAASAVVAGFVGGIVEPAIYSVAIKSKSAIKVMLIGGAILGVVLGIVQPVYYNVAATNVIGPFAVFSGSTLNLIKGLGCTVLAIAIGAIGVIMFANFDEEEIKNSEEE</sequence>
<dbReference type="PROSITE" id="PS01035">
    <property type="entry name" value="PTS_EIIB_TYPE_1_CYS"/>
    <property type="match status" value="1"/>
</dbReference>
<keyword evidence="4" id="KW-0762">Sugar transport</keyword>
<evidence type="ECO:0000259" key="14">
    <source>
        <dbReference type="PROSITE" id="PS51103"/>
    </source>
</evidence>
<comment type="subcellular location">
    <subcellularLocation>
        <location evidence="1">Cell membrane</location>
        <topology evidence="1">Multi-pass membrane protein</topology>
    </subcellularLocation>
</comment>
<keyword evidence="10 12" id="KW-0472">Membrane</keyword>
<evidence type="ECO:0000256" key="4">
    <source>
        <dbReference type="ARBA" id="ARBA00022597"/>
    </source>
</evidence>
<feature type="transmembrane region" description="Helical" evidence="12">
    <location>
        <begin position="187"/>
        <end position="208"/>
    </location>
</feature>
<evidence type="ECO:0000256" key="2">
    <source>
        <dbReference type="ARBA" id="ARBA00022448"/>
    </source>
</evidence>
<evidence type="ECO:0000256" key="6">
    <source>
        <dbReference type="ARBA" id="ARBA00022683"/>
    </source>
</evidence>
<keyword evidence="16" id="KW-1185">Reference proteome</keyword>
<name>A0ABU0E7W9_9FIRM</name>
<dbReference type="PANTHER" id="PTHR30175">
    <property type="entry name" value="PHOSPHOTRANSFERASE SYSTEM TRANSPORT PROTEIN"/>
    <property type="match status" value="1"/>
</dbReference>
<dbReference type="EMBL" id="JAUSUR010000009">
    <property type="protein sequence ID" value="MDQ0363001.1"/>
    <property type="molecule type" value="Genomic_DNA"/>
</dbReference>
<reference evidence="15 16" key="1">
    <citation type="submission" date="2023-07" db="EMBL/GenBank/DDBJ databases">
        <title>Genomic Encyclopedia of Type Strains, Phase IV (KMG-IV): sequencing the most valuable type-strain genomes for metagenomic binning, comparative biology and taxonomic classification.</title>
        <authorList>
            <person name="Goeker M."/>
        </authorList>
    </citation>
    <scope>NUCLEOTIDE SEQUENCE [LARGE SCALE GENOMIC DNA]</scope>
    <source>
        <strain evidence="15 16">DSM 16784</strain>
    </source>
</reference>
<dbReference type="InterPro" id="IPR018113">
    <property type="entry name" value="PTrfase_EIIB_Cys"/>
</dbReference>
<feature type="transmembrane region" description="Helical" evidence="12">
    <location>
        <begin position="301"/>
        <end position="332"/>
    </location>
</feature>
<feature type="transmembrane region" description="Helical" evidence="12">
    <location>
        <begin position="112"/>
        <end position="134"/>
    </location>
</feature>
<feature type="domain" description="PTS EIIB type-1" evidence="13">
    <location>
        <begin position="5"/>
        <end position="87"/>
    </location>
</feature>
<evidence type="ECO:0000256" key="3">
    <source>
        <dbReference type="ARBA" id="ARBA00022475"/>
    </source>
</evidence>
<dbReference type="PROSITE" id="PS51103">
    <property type="entry name" value="PTS_EIIC_TYPE_1"/>
    <property type="match status" value="1"/>
</dbReference>
<feature type="transmembrane region" description="Helical" evidence="12">
    <location>
        <begin position="441"/>
        <end position="464"/>
    </location>
</feature>
<keyword evidence="7 12" id="KW-0812">Transmembrane</keyword>
<feature type="transmembrane region" description="Helical" evidence="12">
    <location>
        <begin position="370"/>
        <end position="389"/>
    </location>
</feature>